<name>A0A167QEN0_9HYPO</name>
<dbReference type="InterPro" id="IPR001810">
    <property type="entry name" value="F-box_dom"/>
</dbReference>
<dbReference type="PROSITE" id="PS50181">
    <property type="entry name" value="FBOX"/>
    <property type="match status" value="1"/>
</dbReference>
<gene>
    <name evidence="3" type="ORF">SPI_07231</name>
</gene>
<comment type="caution">
    <text evidence="3">The sequence shown here is derived from an EMBL/GenBank/DDBJ whole genome shotgun (WGS) entry which is preliminary data.</text>
</comment>
<dbReference type="Pfam" id="PF12937">
    <property type="entry name" value="F-box-like"/>
    <property type="match status" value="1"/>
</dbReference>
<feature type="compositionally biased region" description="Acidic residues" evidence="1">
    <location>
        <begin position="280"/>
        <end position="296"/>
    </location>
</feature>
<feature type="compositionally biased region" description="Pro residues" evidence="1">
    <location>
        <begin position="720"/>
        <end position="729"/>
    </location>
</feature>
<dbReference type="CDD" id="cd09917">
    <property type="entry name" value="F-box_SF"/>
    <property type="match status" value="1"/>
</dbReference>
<protein>
    <submittedName>
        <fullName evidence="3">F-box domain, Skp2-like protein</fullName>
    </submittedName>
</protein>
<proteinExistence type="predicted"/>
<feature type="region of interest" description="Disordered" evidence="1">
    <location>
        <begin position="231"/>
        <end position="296"/>
    </location>
</feature>
<dbReference type="STRING" id="1081102.A0A167QEN0"/>
<evidence type="ECO:0000313" key="3">
    <source>
        <dbReference type="EMBL" id="OAA57572.1"/>
    </source>
</evidence>
<feature type="compositionally biased region" description="Polar residues" evidence="1">
    <location>
        <begin position="244"/>
        <end position="254"/>
    </location>
</feature>
<feature type="region of interest" description="Disordered" evidence="1">
    <location>
        <begin position="694"/>
        <end position="734"/>
    </location>
</feature>
<accession>A0A167QEN0</accession>
<sequence>MADPLPDDDEAMAKAAAVAAVAAAAAAAPPWHADDKKNLDMTVASSARKAFLLGLVPCLSLDEIWMLQARLARLDLRTDVVGRLPAELQIMVADQLGPADLGCCLEVSRRWRALLLHEALRKKLARRCFPALLEYADAVAAAAAAAAAGTAKTAVSGSDETKNPVGADDDADAVNSDYLIDRIFVETARKYAARALGRFRYVIRHVRDPPLSLTEGAAEGVPTTMYWLPPEQQRRQQQQQQQQPSLSTTPSTEPARQGEDQQEEQEPSRVPPPVNNDGLWTDDDNGDDNGDDDEDSEILYGTHEYAYGRIAWQCIRSNGTSFLVDDLRTGKRVHLAMPSSTLRGEAYLLSAFGDELLVASTGIRLLAWNFRTGEHHIKQMPMQVDVVATLGRRICILALGNIYHWTLGGPVQQVDMTGLDAKHRLPDRDGRLPSYFLLDPVQTDVFYLGTFELDTDGIGRSGDLCFYVHRFEALRYRETFTYRLPYANHAFPTDLIEATVRRNARGLYSLASWRVCAGAAVTSSSAAIGGALRAAGVGVVDAGSGSGGNNAGLPQTPVPLPLGWSAATRVIGAVGGGGITSATKIEGIGSLAFNMYTHTFTLSFFRLPPLAPPYGGRGAHHLHGIRMHIWNDQMLVLTDRHRETATGGLGGTVGKVRRATPLLFAFDDACSEAAARGPAQPFSAVPLYTSPGAAGLEGSPTWDQQQHHQQHQQPHTSRRPPLPSPAPPSPRRERRCRVRINELHPTNPGRWQQDDPDWATHRCLLRFALDVDAAPPEAQSYKPAHVGSYQLQGDDDFLVFHHGNQYTVWAFGPDETDDDGKEETRTIHSVGGG</sequence>
<dbReference type="Proteomes" id="UP000076874">
    <property type="component" value="Unassembled WGS sequence"/>
</dbReference>
<dbReference type="Gene3D" id="1.20.1280.50">
    <property type="match status" value="1"/>
</dbReference>
<dbReference type="InterPro" id="IPR036047">
    <property type="entry name" value="F-box-like_dom_sf"/>
</dbReference>
<dbReference type="OrthoDB" id="5295250at2759"/>
<feature type="domain" description="F-box" evidence="2">
    <location>
        <begin position="78"/>
        <end position="124"/>
    </location>
</feature>
<reference evidence="3 4" key="1">
    <citation type="journal article" date="2016" name="Genome Biol. Evol.">
        <title>Divergent and convergent evolution of fungal pathogenicity.</title>
        <authorList>
            <person name="Shang Y."/>
            <person name="Xiao G."/>
            <person name="Zheng P."/>
            <person name="Cen K."/>
            <person name="Zhan S."/>
            <person name="Wang C."/>
        </authorList>
    </citation>
    <scope>NUCLEOTIDE SEQUENCE [LARGE SCALE GENOMIC DNA]</scope>
    <source>
        <strain evidence="3 4">RCEF 264</strain>
    </source>
</reference>
<keyword evidence="4" id="KW-1185">Reference proteome</keyword>
<evidence type="ECO:0000313" key="4">
    <source>
        <dbReference type="Proteomes" id="UP000076874"/>
    </source>
</evidence>
<organism evidence="3 4">
    <name type="scientific">Niveomyces insectorum RCEF 264</name>
    <dbReference type="NCBI Taxonomy" id="1081102"/>
    <lineage>
        <taxon>Eukaryota</taxon>
        <taxon>Fungi</taxon>
        <taxon>Dikarya</taxon>
        <taxon>Ascomycota</taxon>
        <taxon>Pezizomycotina</taxon>
        <taxon>Sordariomycetes</taxon>
        <taxon>Hypocreomycetidae</taxon>
        <taxon>Hypocreales</taxon>
        <taxon>Cordycipitaceae</taxon>
        <taxon>Niveomyces</taxon>
    </lineage>
</organism>
<feature type="region of interest" description="Disordered" evidence="1">
    <location>
        <begin position="152"/>
        <end position="171"/>
    </location>
</feature>
<dbReference type="AlphaFoldDB" id="A0A167QEN0"/>
<evidence type="ECO:0000259" key="2">
    <source>
        <dbReference type="PROSITE" id="PS50181"/>
    </source>
</evidence>
<evidence type="ECO:0000256" key="1">
    <source>
        <dbReference type="SAM" id="MobiDB-lite"/>
    </source>
</evidence>
<dbReference type="PANTHER" id="PTHR12460">
    <property type="entry name" value="CYCLIN-DEPENDENT KINASE INHIBITOR-RELATED PROTEIN"/>
    <property type="match status" value="1"/>
</dbReference>
<dbReference type="SUPFAM" id="SSF81383">
    <property type="entry name" value="F-box domain"/>
    <property type="match status" value="1"/>
</dbReference>
<feature type="region of interest" description="Disordered" evidence="1">
    <location>
        <begin position="812"/>
        <end position="833"/>
    </location>
</feature>
<dbReference type="EMBL" id="AZHD01000014">
    <property type="protein sequence ID" value="OAA57572.1"/>
    <property type="molecule type" value="Genomic_DNA"/>
</dbReference>